<dbReference type="PROSITE" id="PS51257">
    <property type="entry name" value="PROKAR_LIPOPROTEIN"/>
    <property type="match status" value="1"/>
</dbReference>
<reference evidence="2 3" key="1">
    <citation type="submission" date="2019-12" db="EMBL/GenBank/DDBJ databases">
        <title>Whole-genome sequencing of Allorhizobium vitis.</title>
        <authorList>
            <person name="Gan H.M."/>
            <person name="Szegedi E."/>
            <person name="Burr T."/>
            <person name="Savka M.A."/>
        </authorList>
    </citation>
    <scope>NUCLEOTIDE SEQUENCE [LARGE SCALE GENOMIC DNA]</scope>
    <source>
        <strain evidence="2 3">CG516</strain>
    </source>
</reference>
<protein>
    <submittedName>
        <fullName evidence="2">NAD(P)+ transhydrogenase beta chain</fullName>
    </submittedName>
</protein>
<feature type="transmembrane region" description="Helical" evidence="1">
    <location>
        <begin position="39"/>
        <end position="59"/>
    </location>
</feature>
<evidence type="ECO:0000313" key="2">
    <source>
        <dbReference type="EMBL" id="MUZ73356.1"/>
    </source>
</evidence>
<dbReference type="RefSeq" id="WP_156614789.1">
    <property type="nucleotide sequence ID" value="NZ_WPHR01000007.1"/>
</dbReference>
<keyword evidence="1" id="KW-0472">Membrane</keyword>
<gene>
    <name evidence="2" type="ORF">GOZ90_11750</name>
</gene>
<name>A0A6L6VCF0_AGRVI</name>
<keyword evidence="1" id="KW-0812">Transmembrane</keyword>
<dbReference type="AlphaFoldDB" id="A0A6L6VCF0"/>
<dbReference type="Proteomes" id="UP000477951">
    <property type="component" value="Unassembled WGS sequence"/>
</dbReference>
<keyword evidence="1" id="KW-1133">Transmembrane helix</keyword>
<dbReference type="EMBL" id="WPHR01000007">
    <property type="protein sequence ID" value="MUZ73356.1"/>
    <property type="molecule type" value="Genomic_DNA"/>
</dbReference>
<evidence type="ECO:0000313" key="3">
    <source>
        <dbReference type="Proteomes" id="UP000477951"/>
    </source>
</evidence>
<proteinExistence type="predicted"/>
<sequence length="90" mass="9358">MQKPSYTTSKQWLWCSGALAWTVILALTIAACLGSDQAVAFGTIAVPSMVGLIVALLGVHRAFGSLDMRAMTRGAKPDPPCLEPPAGGQS</sequence>
<evidence type="ECO:0000256" key="1">
    <source>
        <dbReference type="SAM" id="Phobius"/>
    </source>
</evidence>
<accession>A0A6L6VCF0</accession>
<organism evidence="2 3">
    <name type="scientific">Agrobacterium vitis</name>
    <name type="common">Rhizobium vitis</name>
    <dbReference type="NCBI Taxonomy" id="373"/>
    <lineage>
        <taxon>Bacteria</taxon>
        <taxon>Pseudomonadati</taxon>
        <taxon>Pseudomonadota</taxon>
        <taxon>Alphaproteobacteria</taxon>
        <taxon>Hyphomicrobiales</taxon>
        <taxon>Rhizobiaceae</taxon>
        <taxon>Rhizobium/Agrobacterium group</taxon>
        <taxon>Agrobacterium</taxon>
    </lineage>
</organism>
<feature type="transmembrane region" description="Helical" evidence="1">
    <location>
        <begin position="12"/>
        <end position="33"/>
    </location>
</feature>
<comment type="caution">
    <text evidence="2">The sequence shown here is derived from an EMBL/GenBank/DDBJ whole genome shotgun (WGS) entry which is preliminary data.</text>
</comment>